<accession>A0A7D5TBE9</accession>
<reference evidence="2 3" key="1">
    <citation type="submission" date="2020-07" db="EMBL/GenBank/DDBJ databases">
        <title>Halosimplex litoreum sp. nov. and Halosimplex rubrum sp. nov., isolated from different salt environments.</title>
        <authorList>
            <person name="Cui H."/>
        </authorList>
    </citation>
    <scope>NUCLEOTIDE SEQUENCE [LARGE SCALE GENOMIC DNA]</scope>
    <source>
        <strain evidence="2 3">R2</strain>
    </source>
</reference>
<feature type="region of interest" description="Disordered" evidence="1">
    <location>
        <begin position="1"/>
        <end position="23"/>
    </location>
</feature>
<dbReference type="Proteomes" id="UP000509346">
    <property type="component" value="Chromosome"/>
</dbReference>
<keyword evidence="3" id="KW-1185">Reference proteome</keyword>
<sequence>MIPDRLTHRQHEDETALEREQHTDHPVLASYTIAACSRDDCRYYELRDYAVNHDVELSFDLGTRLDTLTEKIDLPVIHTYHTAGGHHQGKKAFQTRTEADAYIFGSYGGTGNRNATGHTIRKTYSRTNGTHSQTARRKDYPMVCAIIDTYQDKPVYSNLVPRRGNVPESAPHWQKSVEQKVEYHLNPPEHIVSSKLREDDEFARTPDDYDGDALTWHVEQVAHWKVQIQTPATFLNSDELQIAAEHTDG</sequence>
<dbReference type="OrthoDB" id="377067at2157"/>
<dbReference type="RefSeq" id="WP_179922681.1">
    <property type="nucleotide sequence ID" value="NZ_CP058909.1"/>
</dbReference>
<dbReference type="AlphaFoldDB" id="A0A7D5TBE9"/>
<protein>
    <submittedName>
        <fullName evidence="2">Uncharacterized protein</fullName>
    </submittedName>
</protein>
<organism evidence="2 3">
    <name type="scientific">Halosimplex pelagicum</name>
    <dbReference type="NCBI Taxonomy" id="869886"/>
    <lineage>
        <taxon>Archaea</taxon>
        <taxon>Methanobacteriati</taxon>
        <taxon>Methanobacteriota</taxon>
        <taxon>Stenosarchaea group</taxon>
        <taxon>Halobacteria</taxon>
        <taxon>Halobacteriales</taxon>
        <taxon>Haloarculaceae</taxon>
        <taxon>Halosimplex</taxon>
    </lineage>
</organism>
<evidence type="ECO:0000256" key="1">
    <source>
        <dbReference type="SAM" id="MobiDB-lite"/>
    </source>
</evidence>
<name>A0A7D5TBE9_9EURY</name>
<dbReference type="KEGG" id="hpel:HZS54_11605"/>
<dbReference type="EMBL" id="CP058909">
    <property type="protein sequence ID" value="QLH82213.1"/>
    <property type="molecule type" value="Genomic_DNA"/>
</dbReference>
<gene>
    <name evidence="2" type="ORF">HZS54_11605</name>
</gene>
<evidence type="ECO:0000313" key="2">
    <source>
        <dbReference type="EMBL" id="QLH82213.1"/>
    </source>
</evidence>
<evidence type="ECO:0000313" key="3">
    <source>
        <dbReference type="Proteomes" id="UP000509346"/>
    </source>
</evidence>
<dbReference type="GeneID" id="56083244"/>
<proteinExistence type="predicted"/>